<evidence type="ECO:0000313" key="7">
    <source>
        <dbReference type="Proteomes" id="UP000557688"/>
    </source>
</evidence>
<accession>A0A839UYD6</accession>
<dbReference type="PANTHER" id="PTHR34218:SF4">
    <property type="entry name" value="ACYL-HOMOSERINE LACTONE ACYLASE QUIP"/>
    <property type="match status" value="1"/>
</dbReference>
<dbReference type="Gene3D" id="1.10.439.10">
    <property type="entry name" value="Penicillin Amidohydrolase, domain 1"/>
    <property type="match status" value="1"/>
</dbReference>
<name>A0A839UYD6_9PROT</name>
<reference evidence="6 7" key="1">
    <citation type="submission" date="2020-08" db="EMBL/GenBank/DDBJ databases">
        <title>Genomic Encyclopedia of Type Strains, Phase III (KMG-III): the genomes of soil and plant-associated and newly described type strains.</title>
        <authorList>
            <person name="Whitman W."/>
        </authorList>
    </citation>
    <scope>NUCLEOTIDE SEQUENCE [LARGE SCALE GENOMIC DNA]</scope>
    <source>
        <strain evidence="6 7">CECT 8088</strain>
    </source>
</reference>
<keyword evidence="5" id="KW-0479">Metal-binding</keyword>
<dbReference type="PANTHER" id="PTHR34218">
    <property type="entry name" value="PEPTIDASE S45 PENICILLIN AMIDASE"/>
    <property type="match status" value="1"/>
</dbReference>
<dbReference type="GO" id="GO:0046872">
    <property type="term" value="F:metal ion binding"/>
    <property type="evidence" value="ECO:0007669"/>
    <property type="project" value="UniProtKB-KW"/>
</dbReference>
<dbReference type="InterPro" id="IPR043146">
    <property type="entry name" value="Penicillin_amidase_N_B-knob"/>
</dbReference>
<dbReference type="InterPro" id="IPR023343">
    <property type="entry name" value="Penicillin_amidase_dom1"/>
</dbReference>
<evidence type="ECO:0000256" key="5">
    <source>
        <dbReference type="PIRSR" id="PIRSR001227-2"/>
    </source>
</evidence>
<dbReference type="InterPro" id="IPR029055">
    <property type="entry name" value="Ntn_hydrolases_N"/>
</dbReference>
<comment type="cofactor">
    <cofactor evidence="5">
        <name>Ca(2+)</name>
        <dbReference type="ChEBI" id="CHEBI:29108"/>
    </cofactor>
    <text evidence="5">Binds 1 Ca(2+) ion per dimer.</text>
</comment>
<dbReference type="InterPro" id="IPR014395">
    <property type="entry name" value="Pen/GL7ACA/AHL_acylase"/>
</dbReference>
<feature type="binding site" evidence="5">
    <location>
        <position position="333"/>
    </location>
    <ligand>
        <name>Ca(2+)</name>
        <dbReference type="ChEBI" id="CHEBI:29108"/>
    </ligand>
</feature>
<evidence type="ECO:0000256" key="1">
    <source>
        <dbReference type="ARBA" id="ARBA00006586"/>
    </source>
</evidence>
<keyword evidence="3" id="KW-0865">Zymogen</keyword>
<dbReference type="SUPFAM" id="SSF56235">
    <property type="entry name" value="N-terminal nucleophile aminohydrolases (Ntn hydrolases)"/>
    <property type="match status" value="1"/>
</dbReference>
<evidence type="ECO:0000256" key="4">
    <source>
        <dbReference type="PIRSR" id="PIRSR001227-1"/>
    </source>
</evidence>
<dbReference type="PIRSF" id="PIRSF001227">
    <property type="entry name" value="Pen_acylase"/>
    <property type="match status" value="1"/>
</dbReference>
<dbReference type="RefSeq" id="WP_183274855.1">
    <property type="nucleotide sequence ID" value="NZ_JACHXV010000003.1"/>
</dbReference>
<feature type="active site" description="Nucleophile" evidence="4">
    <location>
        <position position="256"/>
    </location>
</feature>
<gene>
    <name evidence="6" type="ORF">FHR90_000958</name>
</gene>
<proteinExistence type="inferred from homology"/>
<organism evidence="6 7">
    <name type="scientific">Endobacter medicaginis</name>
    <dbReference type="NCBI Taxonomy" id="1181271"/>
    <lineage>
        <taxon>Bacteria</taxon>
        <taxon>Pseudomonadati</taxon>
        <taxon>Pseudomonadota</taxon>
        <taxon>Alphaproteobacteria</taxon>
        <taxon>Acetobacterales</taxon>
        <taxon>Acetobacteraceae</taxon>
        <taxon>Endobacter</taxon>
    </lineage>
</organism>
<dbReference type="GO" id="GO:0008953">
    <property type="term" value="F:penicillin amidase activity"/>
    <property type="evidence" value="ECO:0007669"/>
    <property type="project" value="UniProtKB-EC"/>
</dbReference>
<dbReference type="InterPro" id="IPR002692">
    <property type="entry name" value="S45"/>
</dbReference>
<evidence type="ECO:0000256" key="2">
    <source>
        <dbReference type="ARBA" id="ARBA00022801"/>
    </source>
</evidence>
<dbReference type="Pfam" id="PF01804">
    <property type="entry name" value="Penicil_amidase"/>
    <property type="match status" value="1"/>
</dbReference>
<dbReference type="InterPro" id="IPR043147">
    <property type="entry name" value="Penicillin_amidase_A-knob"/>
</dbReference>
<protein>
    <submittedName>
        <fullName evidence="6">Penicillin amidase</fullName>
        <ecNumber evidence="6">3.5.1.11</ecNumber>
    </submittedName>
</protein>
<dbReference type="EC" id="3.5.1.11" evidence="6"/>
<sequence length="783" mass="82677">MSWRRWVLWGAGGIAGLALLLAAGLASYGIYVLEASRPRESGALALPGLSAPVTITRDAEGVPTIRAATRLDLARALGFLHGQERFFQMDLLRRSSAGELAELVGPAALPIDRARRLHRFRSRAGRALAAQSPQARALLAAYTAGVNAGLAALGHAPFEYSLLRATPVPWRDEDTGLVVYAMYLDLQDSDGRAQALHDALIDRLGPQMAALLDPDRTPFDAPDDGSVAPSPVLPDHVPVPAACPPAATVPAREHGSNSFAVSGALTGTGAAMLANDMHLDLGVPNLWYRARQVLADGSLDLNGVTLPGTPMQVVGSNGHIAWGFTDSYIATGDLIRLDLLPPAMPGGPQRYATPDGPRDIKTVHERLCALRAGCEDLPVRQTIWGPIQGAVAGAPAVWRWIAEDDDAIGFDGMAALEGAGGARAALDAAHRTGLPQQNLLVADAAGHIGWTVIGRIPRRIGLGDRRPHSWADGTRGWTGRLAPDDIPQIVDPPSGRLWTANGRVVGGAALDRLGDGGYADGLRAGRIRDDLFARGRFAPADLLAIQTDDRAVALDDWQAMLLAALDRAGRPQDADLRAAVRDWGGHAVPDSVGYRAVHEWRALALSRIYGAWAGCAAPPGSRAPARDDWAIAAMLRARPPGLVPPGFADWTALESTVLDALRTRIAQAGGLARFTWGAVNHVGIHHPLARAVPGLSRLTDPSDLPEAGDTMVPRVQITGFGASERLVVSPGWEGEGLLSMPSTQGGNPLSGYGDAAHEAWRLGRPYPLLPGRPVATLVLRPPG</sequence>
<keyword evidence="7" id="KW-1185">Reference proteome</keyword>
<dbReference type="AlphaFoldDB" id="A0A839UYD6"/>
<dbReference type="Gene3D" id="1.10.1400.10">
    <property type="match status" value="1"/>
</dbReference>
<dbReference type="EMBL" id="JACHXV010000003">
    <property type="protein sequence ID" value="MBB3173140.1"/>
    <property type="molecule type" value="Genomic_DNA"/>
</dbReference>
<keyword evidence="2 6" id="KW-0378">Hydrolase</keyword>
<dbReference type="CDD" id="cd03747">
    <property type="entry name" value="Ntn_PGA_like"/>
    <property type="match status" value="1"/>
</dbReference>
<dbReference type="GO" id="GO:0017000">
    <property type="term" value="P:antibiotic biosynthetic process"/>
    <property type="evidence" value="ECO:0007669"/>
    <property type="project" value="InterPro"/>
</dbReference>
<dbReference type="Proteomes" id="UP000557688">
    <property type="component" value="Unassembled WGS sequence"/>
</dbReference>
<evidence type="ECO:0000256" key="3">
    <source>
        <dbReference type="ARBA" id="ARBA00023145"/>
    </source>
</evidence>
<comment type="caution">
    <text evidence="6">The sequence shown here is derived from an EMBL/GenBank/DDBJ whole genome shotgun (WGS) entry which is preliminary data.</text>
</comment>
<keyword evidence="5" id="KW-0106">Calcium</keyword>
<comment type="similarity">
    <text evidence="1">Belongs to the peptidase S45 family.</text>
</comment>
<dbReference type="Gene3D" id="2.30.120.10">
    <property type="match status" value="1"/>
</dbReference>
<dbReference type="Gene3D" id="3.60.20.10">
    <property type="entry name" value="Glutamine Phosphoribosylpyrophosphate, subunit 1, domain 1"/>
    <property type="match status" value="1"/>
</dbReference>
<evidence type="ECO:0000313" key="6">
    <source>
        <dbReference type="EMBL" id="MBB3173140.1"/>
    </source>
</evidence>